<evidence type="ECO:0000259" key="2">
    <source>
        <dbReference type="PROSITE" id="PS50003"/>
    </source>
</evidence>
<proteinExistence type="predicted"/>
<dbReference type="Proteomes" id="UP001367676">
    <property type="component" value="Unassembled WGS sequence"/>
</dbReference>
<gene>
    <name evidence="3" type="ORF">V9T40_014299</name>
</gene>
<dbReference type="InterPro" id="IPR012966">
    <property type="entry name" value="AHD"/>
</dbReference>
<dbReference type="GO" id="GO:0000915">
    <property type="term" value="P:actomyosin contractile ring assembly"/>
    <property type="evidence" value="ECO:0007669"/>
    <property type="project" value="TreeGrafter"/>
</dbReference>
<feature type="compositionally biased region" description="Low complexity" evidence="1">
    <location>
        <begin position="442"/>
        <end position="468"/>
    </location>
</feature>
<dbReference type="PANTHER" id="PTHR21538">
    <property type="entry name" value="ANILLIN/RHOTEKIN RTKN"/>
    <property type="match status" value="1"/>
</dbReference>
<dbReference type="InterPro" id="IPR001849">
    <property type="entry name" value="PH_domain"/>
</dbReference>
<dbReference type="SUPFAM" id="SSF50729">
    <property type="entry name" value="PH domain-like"/>
    <property type="match status" value="1"/>
</dbReference>
<dbReference type="InterPro" id="IPR011072">
    <property type="entry name" value="HR1_rho-bd"/>
</dbReference>
<evidence type="ECO:0000313" key="4">
    <source>
        <dbReference type="Proteomes" id="UP001367676"/>
    </source>
</evidence>
<feature type="domain" description="PH" evidence="2">
    <location>
        <begin position="284"/>
        <end position="380"/>
    </location>
</feature>
<evidence type="ECO:0000256" key="1">
    <source>
        <dbReference type="SAM" id="MobiDB-lite"/>
    </source>
</evidence>
<dbReference type="GO" id="GO:0005826">
    <property type="term" value="C:actomyosin contractile ring"/>
    <property type="evidence" value="ECO:0007669"/>
    <property type="project" value="TreeGrafter"/>
</dbReference>
<dbReference type="GO" id="GO:0007165">
    <property type="term" value="P:signal transduction"/>
    <property type="evidence" value="ECO:0007669"/>
    <property type="project" value="InterPro"/>
</dbReference>
<dbReference type="PANTHER" id="PTHR21538:SF24">
    <property type="entry name" value="PH DOMAIN-CONTAINING PROTEIN"/>
    <property type="match status" value="1"/>
</dbReference>
<dbReference type="GO" id="GO:0031106">
    <property type="term" value="P:septin ring organization"/>
    <property type="evidence" value="ECO:0007669"/>
    <property type="project" value="TreeGrafter"/>
</dbReference>
<dbReference type="Pfam" id="PF08174">
    <property type="entry name" value="Anillin"/>
    <property type="match status" value="1"/>
</dbReference>
<accession>A0AAN9XWW4</accession>
<dbReference type="InterPro" id="IPR011993">
    <property type="entry name" value="PH-like_dom_sf"/>
</dbReference>
<keyword evidence="4" id="KW-1185">Reference proteome</keyword>
<organism evidence="3 4">
    <name type="scientific">Parthenolecanium corni</name>
    <dbReference type="NCBI Taxonomy" id="536013"/>
    <lineage>
        <taxon>Eukaryota</taxon>
        <taxon>Metazoa</taxon>
        <taxon>Ecdysozoa</taxon>
        <taxon>Arthropoda</taxon>
        <taxon>Hexapoda</taxon>
        <taxon>Insecta</taxon>
        <taxon>Pterygota</taxon>
        <taxon>Neoptera</taxon>
        <taxon>Paraneoptera</taxon>
        <taxon>Hemiptera</taxon>
        <taxon>Sternorrhyncha</taxon>
        <taxon>Coccoidea</taxon>
        <taxon>Coccidae</taxon>
        <taxon>Parthenolecanium</taxon>
    </lineage>
</organism>
<dbReference type="PROSITE" id="PS50003">
    <property type="entry name" value="PH_DOMAIN"/>
    <property type="match status" value="1"/>
</dbReference>
<protein>
    <recommendedName>
        <fullName evidence="2">PH domain-containing protein</fullName>
    </recommendedName>
</protein>
<dbReference type="Gene3D" id="2.30.29.30">
    <property type="entry name" value="Pleckstrin-homology domain (PH domain)/Phosphotyrosine-binding domain (PTB)"/>
    <property type="match status" value="1"/>
</dbReference>
<dbReference type="SMART" id="SM00742">
    <property type="entry name" value="Hr1"/>
    <property type="match status" value="1"/>
</dbReference>
<dbReference type="GO" id="GO:0000281">
    <property type="term" value="P:mitotic cytokinesis"/>
    <property type="evidence" value="ECO:0007669"/>
    <property type="project" value="TreeGrafter"/>
</dbReference>
<dbReference type="EMBL" id="JBBCAQ010000038">
    <property type="protein sequence ID" value="KAK7571827.1"/>
    <property type="molecule type" value="Genomic_DNA"/>
</dbReference>
<comment type="caution">
    <text evidence="3">The sequence shown here is derived from an EMBL/GenBank/DDBJ whole genome shotgun (WGS) entry which is preliminary data.</text>
</comment>
<feature type="region of interest" description="Disordered" evidence="1">
    <location>
        <begin position="438"/>
        <end position="485"/>
    </location>
</feature>
<dbReference type="InterPro" id="IPR051364">
    <property type="entry name" value="Cytokinesis/Rho-signaling"/>
</dbReference>
<name>A0AAN9XWW4_9HEMI</name>
<reference evidence="3 4" key="1">
    <citation type="submission" date="2024-03" db="EMBL/GenBank/DDBJ databases">
        <title>Adaptation during the transition from Ophiocordyceps entomopathogen to insect associate is accompanied by gene loss and intensified selection.</title>
        <authorList>
            <person name="Ward C.M."/>
            <person name="Onetto C.A."/>
            <person name="Borneman A.R."/>
        </authorList>
    </citation>
    <scope>NUCLEOTIDE SEQUENCE [LARGE SCALE GENOMIC DNA]</scope>
    <source>
        <strain evidence="3">AWRI1</strain>
        <tissue evidence="3">Single Adult Female</tissue>
    </source>
</reference>
<evidence type="ECO:0000313" key="3">
    <source>
        <dbReference type="EMBL" id="KAK7571827.1"/>
    </source>
</evidence>
<dbReference type="AlphaFoldDB" id="A0AAN9XWW4"/>
<sequence>MSRGMNENLTTTFAGESYKLTEYDLEQKIELEIKMREGTTKLLAACKHQTQALEAAKNLLISNERMNAYMTELQRRKREISINNTNTNISKGRLSLSDIRIPLIWRDTDHFKNKGDYRRFAVFCLVKVGAEMYDTSLLSPVDRSQTDLTFTDSLVFNKISSDFKLKVEVYSHMLQDDLSIASAPRRIKNTIHTSISRTVGKKLAASLRDELNAGKIGPNFELMASASLCLDDTNDNIRTHDLKIENTGNGRHQLPLFGHFCCRLAAQPNCMTQETYSAFTYVPDAFVKGSCAKDKKSWTKCWTQLVAFKLKFWIKHEHFLENREPDTCMSINKNTVINLKKSSPVDIEISSDHKDNNLILRVESSEERAKWYKYLAQHIADSQRWKQSADTFMAIQLNEPNRHSYVPTRHGSLYDQTPIIGFNVENEEMKDPKKVLSYMAGNSSNSSSSSSASSSPPFRERSSSSSSFNKPRVSRLSAWPFSRNH</sequence>